<feature type="compositionally biased region" description="Polar residues" evidence="1">
    <location>
        <begin position="347"/>
        <end position="362"/>
    </location>
</feature>
<evidence type="ECO:0000259" key="2">
    <source>
        <dbReference type="SMART" id="SM00950"/>
    </source>
</evidence>
<accession>A0A9P6KRI3</accession>
<dbReference type="AlphaFoldDB" id="A0A9P6KRI3"/>
<dbReference type="SMART" id="SM00950">
    <property type="entry name" value="Piwi"/>
    <property type="match status" value="1"/>
</dbReference>
<feature type="compositionally biased region" description="Basic and acidic residues" evidence="1">
    <location>
        <begin position="363"/>
        <end position="382"/>
    </location>
</feature>
<evidence type="ECO:0000256" key="1">
    <source>
        <dbReference type="SAM" id="MobiDB-lite"/>
    </source>
</evidence>
<gene>
    <name evidence="3" type="ORF">PMIN01_07044</name>
</gene>
<dbReference type="Gene3D" id="2.170.260.10">
    <property type="entry name" value="paz domain"/>
    <property type="match status" value="1"/>
</dbReference>
<dbReference type="Proteomes" id="UP000756921">
    <property type="component" value="Unassembled WGS sequence"/>
</dbReference>
<name>A0A9P6KRI3_9PLEO</name>
<organism evidence="3 4">
    <name type="scientific">Paraphaeosphaeria minitans</name>
    <dbReference type="NCBI Taxonomy" id="565426"/>
    <lineage>
        <taxon>Eukaryota</taxon>
        <taxon>Fungi</taxon>
        <taxon>Dikarya</taxon>
        <taxon>Ascomycota</taxon>
        <taxon>Pezizomycotina</taxon>
        <taxon>Dothideomycetes</taxon>
        <taxon>Pleosporomycetidae</taxon>
        <taxon>Pleosporales</taxon>
        <taxon>Massarineae</taxon>
        <taxon>Didymosphaeriaceae</taxon>
        <taxon>Paraphaeosphaeria</taxon>
    </lineage>
</organism>
<dbReference type="Pfam" id="PF02171">
    <property type="entry name" value="Piwi"/>
    <property type="match status" value="1"/>
</dbReference>
<feature type="compositionally biased region" description="Basic and acidic residues" evidence="1">
    <location>
        <begin position="1021"/>
        <end position="1039"/>
    </location>
</feature>
<dbReference type="EMBL" id="WJXW01000006">
    <property type="protein sequence ID" value="KAF9735639.1"/>
    <property type="molecule type" value="Genomic_DNA"/>
</dbReference>
<feature type="domain" description="Piwi" evidence="2">
    <location>
        <begin position="612"/>
        <end position="935"/>
    </location>
</feature>
<dbReference type="Gene3D" id="3.30.420.10">
    <property type="entry name" value="Ribonuclease H-like superfamily/Ribonuclease H"/>
    <property type="match status" value="1"/>
</dbReference>
<dbReference type="InterPro" id="IPR012337">
    <property type="entry name" value="RNaseH-like_sf"/>
</dbReference>
<sequence length="1074" mass="120254">MPSGYKASLGSLVYTLDNLPTFYVAEIETVDKDKKQCLSRKLRCSAVRQFLNEKLILGPFAVNHNAKRNQLNPSYSRNSDNTGPIDHLIFRCESMKDIEPTVMRTLQSREYEEVPEKEIRRTSDGTLESSTIRCRFVSGTLVRPGSSDVQDQKLYSRCLDTFICTEASKDVANRRKDTNPANKEWLLPNFSEFATISKKKGLAQYCSFMTRAEPVLKLDAKELHLNLDLVLCLDQNVMVPDLLFEYLGNSILGPVSAEHLSLIRGSLTGQEVTYLDPEKSEKTGSGLTIGTMNKAAEKIPGTHGRHLKRHDSKLTSVPSGSHLRPSSSQAGPATPKHQRSLAKLGSPSPSSQIGNTPRQSESPGEKDNRPDTRPSQEPRNFKIQDIQSSAEVSKFISQRVKTGGPASVFGEAKAKPISIIAYFQKVKKANLKYAHLPLAKVGQDTWIPLEFLQLRKGQMLRNTGHLTDFVNIKTPNMEMIHRETRFDKIDRQESLLLKDDAQQLLPLFKQSHGSYVKPMKTTTRHTPREPEVDLKCPTRGDDSSLKAHFIYIPSTSAGTEESEEFLESMSDALHQATNSEGSLMKFAKPYMTLLEIEKPLLLDAHLGNEEHDVIIAIVDDSGRTKAAVDEIRAEIHKYAEQVVGCIALCVSKRTLDKSFRENSRAGKPYFPRGLLHKINFMLGGTNHKLEFETGPLHAIAAGMRSSVIDAGTIAKHAGAVSSAMILGAHVSHPGSSAGVSCPSVAAVVGTKDSALHYFGAARLQPTMRRTSQRKGYGRDRPGIKHIMQSRILGLNVLIKEQMYDKSCSSVIFFRHGLDPDSQNDVIEKEKADIIGALVELGFDRQTIKLTYIVVSHNSRTVRSEEPEGQSGFAVGPKYWYSIKDNELQIKAQVLQDMKLQVKRLNQSNQLGAEVSVALPIHFAQKLARRVFDYFHYYATDSASIVPDIIRPSYHKDRHDGYKVDQEMRALIQTQLFRTSGYEEEYEPEILGTEDSFDDEQIDEGDDGFEQSIEQDNSQADLKSEVSEDAKDIGDDKEPTAEEEVELNEQEQIDRINSIEYSPWHENLNHTMFYL</sequence>
<feature type="region of interest" description="Disordered" evidence="1">
    <location>
        <begin position="982"/>
        <end position="1049"/>
    </location>
</feature>
<dbReference type="PANTHER" id="PTHR22891">
    <property type="entry name" value="EUKARYOTIC TRANSLATION INITIATION FACTOR 2C"/>
    <property type="match status" value="1"/>
</dbReference>
<dbReference type="SUPFAM" id="SSF101690">
    <property type="entry name" value="PAZ domain"/>
    <property type="match status" value="1"/>
</dbReference>
<feature type="compositionally biased region" description="Acidic residues" evidence="1">
    <location>
        <begin position="1040"/>
        <end position="1049"/>
    </location>
</feature>
<dbReference type="InterPro" id="IPR003165">
    <property type="entry name" value="Piwi"/>
</dbReference>
<keyword evidence="4" id="KW-1185">Reference proteome</keyword>
<dbReference type="InterPro" id="IPR036085">
    <property type="entry name" value="PAZ_dom_sf"/>
</dbReference>
<protein>
    <recommendedName>
        <fullName evidence="2">Piwi domain-containing protein</fullName>
    </recommendedName>
</protein>
<comment type="caution">
    <text evidence="3">The sequence shown here is derived from an EMBL/GenBank/DDBJ whole genome shotgun (WGS) entry which is preliminary data.</text>
</comment>
<proteinExistence type="predicted"/>
<feature type="region of interest" description="Disordered" evidence="1">
    <location>
        <begin position="299"/>
        <end position="382"/>
    </location>
</feature>
<evidence type="ECO:0000313" key="4">
    <source>
        <dbReference type="Proteomes" id="UP000756921"/>
    </source>
</evidence>
<dbReference type="OrthoDB" id="3800893at2759"/>
<feature type="compositionally biased region" description="Acidic residues" evidence="1">
    <location>
        <begin position="994"/>
        <end position="1008"/>
    </location>
</feature>
<feature type="compositionally biased region" description="Polar residues" evidence="1">
    <location>
        <begin position="314"/>
        <end position="331"/>
    </location>
</feature>
<evidence type="ECO:0000313" key="3">
    <source>
        <dbReference type="EMBL" id="KAF9735639.1"/>
    </source>
</evidence>
<reference evidence="3" key="1">
    <citation type="journal article" date="2020" name="Mol. Plant Microbe Interact.">
        <title>Genome Sequence of the Biocontrol Agent Coniothyrium minitans strain Conio (IMI 134523).</title>
        <authorList>
            <person name="Patel D."/>
            <person name="Shittu T.A."/>
            <person name="Baroncelli R."/>
            <person name="Muthumeenakshi S."/>
            <person name="Osborne T.H."/>
            <person name="Janganan T.K."/>
            <person name="Sreenivasaprasad S."/>
        </authorList>
    </citation>
    <scope>NUCLEOTIDE SEQUENCE</scope>
    <source>
        <strain evidence="3">Conio</strain>
    </source>
</reference>
<dbReference type="SUPFAM" id="SSF53098">
    <property type="entry name" value="Ribonuclease H-like"/>
    <property type="match status" value="1"/>
</dbReference>
<dbReference type="GO" id="GO:0003676">
    <property type="term" value="F:nucleic acid binding"/>
    <property type="evidence" value="ECO:0007669"/>
    <property type="project" value="InterPro"/>
</dbReference>
<dbReference type="InterPro" id="IPR036397">
    <property type="entry name" value="RNaseH_sf"/>
</dbReference>
<feature type="compositionally biased region" description="Polar residues" evidence="1">
    <location>
        <begin position="1011"/>
        <end position="1020"/>
    </location>
</feature>